<keyword evidence="5" id="KW-0067">ATP-binding</keyword>
<evidence type="ECO:0000313" key="9">
    <source>
        <dbReference type="EMBL" id="CAA9421991.1"/>
    </source>
</evidence>
<keyword evidence="9" id="KW-0723">Serine/threonine-protein kinase</keyword>
<dbReference type="SMART" id="SM00740">
    <property type="entry name" value="PASTA"/>
    <property type="match status" value="2"/>
</dbReference>
<organism evidence="9">
    <name type="scientific">uncultured Rubrobacteraceae bacterium</name>
    <dbReference type="NCBI Taxonomy" id="349277"/>
    <lineage>
        <taxon>Bacteria</taxon>
        <taxon>Bacillati</taxon>
        <taxon>Actinomycetota</taxon>
        <taxon>Rubrobacteria</taxon>
        <taxon>Rubrobacterales</taxon>
        <taxon>Rubrobacteraceae</taxon>
        <taxon>environmental samples</taxon>
    </lineage>
</organism>
<dbReference type="InterPro" id="IPR000719">
    <property type="entry name" value="Prot_kinase_dom"/>
</dbReference>
<dbReference type="Gene3D" id="3.30.10.20">
    <property type="match status" value="2"/>
</dbReference>
<dbReference type="InterPro" id="IPR005543">
    <property type="entry name" value="PASTA_dom"/>
</dbReference>
<gene>
    <name evidence="9" type="ORF">AVDCRST_MAG55-2061</name>
</gene>
<keyword evidence="2" id="KW-0808">Transferase</keyword>
<feature type="region of interest" description="Disordered" evidence="6">
    <location>
        <begin position="299"/>
        <end position="401"/>
    </location>
</feature>
<evidence type="ECO:0000256" key="6">
    <source>
        <dbReference type="SAM" id="MobiDB-lite"/>
    </source>
</evidence>
<dbReference type="Pfam" id="PF00069">
    <property type="entry name" value="Pkinase"/>
    <property type="match status" value="1"/>
</dbReference>
<keyword evidence="3" id="KW-0547">Nucleotide-binding</keyword>
<reference evidence="9" key="1">
    <citation type="submission" date="2020-02" db="EMBL/GenBank/DDBJ databases">
        <authorList>
            <person name="Meier V. D."/>
        </authorList>
    </citation>
    <scope>NUCLEOTIDE SEQUENCE</scope>
    <source>
        <strain evidence="9">AVDCRST_MAG55</strain>
    </source>
</reference>
<dbReference type="GO" id="GO:0005524">
    <property type="term" value="F:ATP binding"/>
    <property type="evidence" value="ECO:0007669"/>
    <property type="project" value="UniProtKB-KW"/>
</dbReference>
<keyword evidence="4 9" id="KW-0418">Kinase</keyword>
<evidence type="ECO:0000256" key="5">
    <source>
        <dbReference type="ARBA" id="ARBA00022840"/>
    </source>
</evidence>
<dbReference type="PROSITE" id="PS51178">
    <property type="entry name" value="PASTA"/>
    <property type="match status" value="1"/>
</dbReference>
<dbReference type="InterPro" id="IPR050660">
    <property type="entry name" value="NEK_Ser/Thr_kinase"/>
</dbReference>
<feature type="compositionally biased region" description="Low complexity" evidence="6">
    <location>
        <begin position="299"/>
        <end position="340"/>
    </location>
</feature>
<evidence type="ECO:0000256" key="1">
    <source>
        <dbReference type="ARBA" id="ARBA00012513"/>
    </source>
</evidence>
<evidence type="ECO:0000259" key="8">
    <source>
        <dbReference type="PROSITE" id="PS51178"/>
    </source>
</evidence>
<feature type="compositionally biased region" description="Low complexity" evidence="6">
    <location>
        <begin position="142"/>
        <end position="163"/>
    </location>
</feature>
<accession>A0A6J4PRC5</accession>
<feature type="domain" description="Protein kinase" evidence="7">
    <location>
        <begin position="1"/>
        <end position="99"/>
    </location>
</feature>
<dbReference type="SUPFAM" id="SSF56112">
    <property type="entry name" value="Protein kinase-like (PK-like)"/>
    <property type="match status" value="1"/>
</dbReference>
<dbReference type="EC" id="2.7.11.1" evidence="1"/>
<dbReference type="GO" id="GO:0004674">
    <property type="term" value="F:protein serine/threonine kinase activity"/>
    <property type="evidence" value="ECO:0007669"/>
    <property type="project" value="UniProtKB-KW"/>
</dbReference>
<evidence type="ECO:0000256" key="3">
    <source>
        <dbReference type="ARBA" id="ARBA00022741"/>
    </source>
</evidence>
<dbReference type="PANTHER" id="PTHR43671:SF13">
    <property type="entry name" value="SERINE_THREONINE-PROTEIN KINASE NEK2"/>
    <property type="match status" value="1"/>
</dbReference>
<dbReference type="AlphaFoldDB" id="A0A6J4PRC5"/>
<feature type="compositionally biased region" description="Basic and acidic residues" evidence="6">
    <location>
        <begin position="357"/>
        <end position="366"/>
    </location>
</feature>
<dbReference type="Gene3D" id="1.10.510.10">
    <property type="entry name" value="Transferase(Phosphotransferase) domain 1"/>
    <property type="match status" value="1"/>
</dbReference>
<dbReference type="PANTHER" id="PTHR43671">
    <property type="entry name" value="SERINE/THREONINE-PROTEIN KINASE NEK"/>
    <property type="match status" value="1"/>
</dbReference>
<dbReference type="Pfam" id="PF03793">
    <property type="entry name" value="PASTA"/>
    <property type="match status" value="2"/>
</dbReference>
<dbReference type="InterPro" id="IPR011009">
    <property type="entry name" value="Kinase-like_dom_sf"/>
</dbReference>
<proteinExistence type="predicted"/>
<feature type="domain" description="PASTA" evidence="8">
    <location>
        <begin position="236"/>
        <end position="302"/>
    </location>
</feature>
<evidence type="ECO:0000256" key="2">
    <source>
        <dbReference type="ARBA" id="ARBA00022679"/>
    </source>
</evidence>
<feature type="compositionally biased region" description="Basic and acidic residues" evidence="6">
    <location>
        <begin position="381"/>
        <end position="392"/>
    </location>
</feature>
<evidence type="ECO:0000259" key="7">
    <source>
        <dbReference type="PROSITE" id="PS50011"/>
    </source>
</evidence>
<name>A0A6J4PRC5_9ACTN</name>
<feature type="compositionally biased region" description="Basic and acidic residues" evidence="6">
    <location>
        <begin position="164"/>
        <end position="174"/>
    </location>
</feature>
<dbReference type="CDD" id="cd06577">
    <property type="entry name" value="PASTA_pknB"/>
    <property type="match status" value="2"/>
</dbReference>
<sequence length="401" mass="40495">MGTAGYMSPEQALGEPATPKSDLYSLGIVLCEAVSGRLPFTAESPIAVSVKHLNEPPCPPQRLNPDVPSGMNATILKLLAKDPADRHADTDELAEDLWRARRGMPPAAAAVQEGAKTVQAPLPRGPAPAGGRHPAAQEKEPGAPASRAAAPPARPSRPGLGARADARPAWRAGREGPPVEGLLRGQAQGRLNDAGLASETRTREAPGAEAGRVISQSPCGGKSVARGSAVTLTVARSSTVTIPEVVSLSLADAEAELRRAGLTVGRRYDLRSESAAKGVVEQGIAAGQEVSSGSAVNVGVSSGAAAPASASPASSASPPSSQETLVSPAPGDGSAGASASHRAEPEGQGPGGLRARRIGEAFRGEAAEGQGTEGQGRGRPGRKEGPGREGTGRARGWVPLE</sequence>
<feature type="region of interest" description="Disordered" evidence="6">
    <location>
        <begin position="105"/>
        <end position="224"/>
    </location>
</feature>
<dbReference type="PROSITE" id="PS50011">
    <property type="entry name" value="PROTEIN_KINASE_DOM"/>
    <property type="match status" value="1"/>
</dbReference>
<dbReference type="EMBL" id="CADCUZ010000095">
    <property type="protein sequence ID" value="CAA9421991.1"/>
    <property type="molecule type" value="Genomic_DNA"/>
</dbReference>
<evidence type="ECO:0000256" key="4">
    <source>
        <dbReference type="ARBA" id="ARBA00022777"/>
    </source>
</evidence>
<protein>
    <recommendedName>
        <fullName evidence="1">non-specific serine/threonine protein kinase</fullName>
        <ecNumber evidence="1">2.7.11.1</ecNumber>
    </recommendedName>
</protein>